<evidence type="ECO:0000256" key="2">
    <source>
        <dbReference type="PIRSR" id="PIRSR600888-1"/>
    </source>
</evidence>
<reference evidence="4" key="1">
    <citation type="submission" date="2018-02" db="EMBL/GenBank/DDBJ databases">
        <title>Draft genome sequencing of Rhodococcus opacus KU647198.</title>
        <authorList>
            <person name="Zheng B.-X."/>
        </authorList>
    </citation>
    <scope>NUCLEOTIDE SEQUENCE [LARGE SCALE GENOMIC DNA]</scope>
    <source>
        <strain evidence="4">04-OD7</strain>
    </source>
</reference>
<dbReference type="EMBL" id="PUIO01000004">
    <property type="protein sequence ID" value="PQP26036.1"/>
    <property type="molecule type" value="Genomic_DNA"/>
</dbReference>
<evidence type="ECO:0000256" key="1">
    <source>
        <dbReference type="ARBA" id="ARBA00010154"/>
    </source>
</evidence>
<dbReference type="PANTHER" id="PTHR21047">
    <property type="entry name" value="DTDP-6-DEOXY-D-GLUCOSE-3,5 EPIMERASE"/>
    <property type="match status" value="1"/>
</dbReference>
<organism evidence="3 4">
    <name type="scientific">Rhodococcus opacus</name>
    <name type="common">Nocardia opaca</name>
    <dbReference type="NCBI Taxonomy" id="37919"/>
    <lineage>
        <taxon>Bacteria</taxon>
        <taxon>Bacillati</taxon>
        <taxon>Actinomycetota</taxon>
        <taxon>Actinomycetes</taxon>
        <taxon>Mycobacteriales</taxon>
        <taxon>Nocardiaceae</taxon>
        <taxon>Rhodococcus</taxon>
    </lineage>
</organism>
<gene>
    <name evidence="3" type="ORF">C5613_04160</name>
</gene>
<dbReference type="PANTHER" id="PTHR21047:SF2">
    <property type="entry name" value="THYMIDINE DIPHOSPHO-4-KETO-RHAMNOSE 3,5-EPIMERASE"/>
    <property type="match status" value="1"/>
</dbReference>
<name>A0A2S8JG58_RHOOP</name>
<dbReference type="InterPro" id="IPR014710">
    <property type="entry name" value="RmlC-like_jellyroll"/>
</dbReference>
<dbReference type="Pfam" id="PF00908">
    <property type="entry name" value="dTDP_sugar_isom"/>
    <property type="match status" value="1"/>
</dbReference>
<dbReference type="InterPro" id="IPR000888">
    <property type="entry name" value="RmlC-like"/>
</dbReference>
<accession>A0A2S8JG58</accession>
<dbReference type="GO" id="GO:0019305">
    <property type="term" value="P:dTDP-rhamnose biosynthetic process"/>
    <property type="evidence" value="ECO:0007669"/>
    <property type="project" value="TreeGrafter"/>
</dbReference>
<proteinExistence type="inferred from homology"/>
<dbReference type="Proteomes" id="UP000239290">
    <property type="component" value="Unassembled WGS sequence"/>
</dbReference>
<dbReference type="GO" id="GO:0000271">
    <property type="term" value="P:polysaccharide biosynthetic process"/>
    <property type="evidence" value="ECO:0007669"/>
    <property type="project" value="TreeGrafter"/>
</dbReference>
<dbReference type="InterPro" id="IPR011051">
    <property type="entry name" value="RmlC_Cupin_sf"/>
</dbReference>
<dbReference type="Gene3D" id="2.60.120.10">
    <property type="entry name" value="Jelly Rolls"/>
    <property type="match status" value="1"/>
</dbReference>
<dbReference type="SUPFAM" id="SSF51182">
    <property type="entry name" value="RmlC-like cupins"/>
    <property type="match status" value="1"/>
</dbReference>
<dbReference type="GO" id="GO:0005829">
    <property type="term" value="C:cytosol"/>
    <property type="evidence" value="ECO:0007669"/>
    <property type="project" value="TreeGrafter"/>
</dbReference>
<feature type="active site" description="Proton donor" evidence="2">
    <location>
        <position position="150"/>
    </location>
</feature>
<protein>
    <submittedName>
        <fullName evidence="3">dTDP-4-dehydrorhamnose 3,5-epimerase</fullName>
    </submittedName>
</protein>
<evidence type="ECO:0000313" key="4">
    <source>
        <dbReference type="Proteomes" id="UP000239290"/>
    </source>
</evidence>
<dbReference type="CDD" id="cd00438">
    <property type="entry name" value="cupin_RmlC"/>
    <property type="match status" value="1"/>
</dbReference>
<evidence type="ECO:0000313" key="3">
    <source>
        <dbReference type="EMBL" id="PQP26036.1"/>
    </source>
</evidence>
<sequence length="199" mass="22156">MESVTDPALVRKNCSVHVETTELTDVRVFRPVPYRDDRGLFTRTFEAGQFDEHVRATGILAADFLQDSQSRSWRGVVRGMHGRANPGEAKLVRCAHGAIYDVLVDIRRGSPTFGQKEAFRLDDVDFAHLYVPPGFLHGFQALTEVADVCYRIDREHDPTADIAVAHDDPSLAISWPLPVSLISDRDAAAGSWTALLERL</sequence>
<dbReference type="AlphaFoldDB" id="A0A2S8JG58"/>
<dbReference type="RefSeq" id="WP_105413240.1">
    <property type="nucleotide sequence ID" value="NZ_PUIO01000004.1"/>
</dbReference>
<dbReference type="GO" id="GO:0008830">
    <property type="term" value="F:dTDP-4-dehydrorhamnose 3,5-epimerase activity"/>
    <property type="evidence" value="ECO:0007669"/>
    <property type="project" value="InterPro"/>
</dbReference>
<feature type="active site" description="Proton acceptor" evidence="2">
    <location>
        <position position="81"/>
    </location>
</feature>
<comment type="caution">
    <text evidence="3">The sequence shown here is derived from an EMBL/GenBank/DDBJ whole genome shotgun (WGS) entry which is preliminary data.</text>
</comment>
<comment type="similarity">
    <text evidence="1">Belongs to the dTDP-4-dehydrorhamnose 3,5-epimerase family.</text>
</comment>